<dbReference type="InterPro" id="IPR023754">
    <property type="entry name" value="HemeA_Synthase_type2"/>
</dbReference>
<feature type="transmembrane region" description="Helical" evidence="13">
    <location>
        <begin position="335"/>
        <end position="358"/>
    </location>
</feature>
<evidence type="ECO:0000256" key="5">
    <source>
        <dbReference type="ARBA" id="ARBA00022989"/>
    </source>
</evidence>
<evidence type="ECO:0000256" key="7">
    <source>
        <dbReference type="ARBA" id="ARBA00023004"/>
    </source>
</evidence>
<dbReference type="InterPro" id="IPR003780">
    <property type="entry name" value="COX15/CtaA_fam"/>
</dbReference>
<feature type="transmembrane region" description="Helical" evidence="13">
    <location>
        <begin position="441"/>
        <end position="460"/>
    </location>
</feature>
<feature type="region of interest" description="Disordered" evidence="12">
    <location>
        <begin position="96"/>
        <end position="116"/>
    </location>
</feature>
<dbReference type="HAMAP" id="MF_01665">
    <property type="entry name" value="HemeA_synth_type2"/>
    <property type="match status" value="1"/>
</dbReference>
<feature type="compositionally biased region" description="Polar residues" evidence="12">
    <location>
        <begin position="96"/>
        <end position="109"/>
    </location>
</feature>
<dbReference type="GO" id="GO:0016653">
    <property type="term" value="F:oxidoreductase activity, acting on NAD(P)H, heme protein as acceptor"/>
    <property type="evidence" value="ECO:0007669"/>
    <property type="project" value="TreeGrafter"/>
</dbReference>
<feature type="transmembrane region" description="Helical" evidence="13">
    <location>
        <begin position="209"/>
        <end position="227"/>
    </location>
</feature>
<dbReference type="Pfam" id="PF02628">
    <property type="entry name" value="COX15-CtaA"/>
    <property type="match status" value="1"/>
</dbReference>
<evidence type="ECO:0000256" key="12">
    <source>
        <dbReference type="SAM" id="MobiDB-lite"/>
    </source>
</evidence>
<dbReference type="GO" id="GO:0005743">
    <property type="term" value="C:mitochondrial inner membrane"/>
    <property type="evidence" value="ECO:0007669"/>
    <property type="project" value="TreeGrafter"/>
</dbReference>
<dbReference type="PANTHER" id="PTHR23289">
    <property type="entry name" value="CYTOCHROME C OXIDASE ASSEMBLY PROTEIN COX15"/>
    <property type="match status" value="1"/>
</dbReference>
<dbReference type="GO" id="GO:0120547">
    <property type="term" value="F:heme A synthase activity"/>
    <property type="evidence" value="ECO:0007669"/>
    <property type="project" value="UniProtKB-EC"/>
</dbReference>
<feature type="transmembrane region" description="Helical" evidence="13">
    <location>
        <begin position="277"/>
        <end position="298"/>
    </location>
</feature>
<accession>A0A060SZ01</accession>
<keyword evidence="9 13" id="KW-0472">Membrane</keyword>
<feature type="transmembrane region" description="Helical" evidence="13">
    <location>
        <begin position="124"/>
        <end position="144"/>
    </location>
</feature>
<dbReference type="PhylomeDB" id="A0A060SZ01"/>
<evidence type="ECO:0000256" key="13">
    <source>
        <dbReference type="SAM" id="Phobius"/>
    </source>
</evidence>
<keyword evidence="6" id="KW-0560">Oxidoreductase</keyword>
<evidence type="ECO:0000256" key="2">
    <source>
        <dbReference type="ARBA" id="ARBA00004141"/>
    </source>
</evidence>
<reference evidence="14" key="1">
    <citation type="submission" date="2014-02" db="EMBL/GenBank/DDBJ databases">
        <authorList>
            <person name="Genoscope - CEA"/>
        </authorList>
    </citation>
    <scope>NUCLEOTIDE SEQUENCE</scope>
    <source>
        <strain evidence="14">LS3</strain>
    </source>
</reference>
<keyword evidence="5 13" id="KW-1133">Transmembrane helix</keyword>
<keyword evidence="3 13" id="KW-0812">Transmembrane</keyword>
<evidence type="ECO:0000313" key="14">
    <source>
        <dbReference type="EMBL" id="CDP34105.1"/>
    </source>
</evidence>
<evidence type="ECO:0000256" key="1">
    <source>
        <dbReference type="ARBA" id="ARBA00001970"/>
    </source>
</evidence>
<dbReference type="GO" id="GO:0046872">
    <property type="term" value="F:metal ion binding"/>
    <property type="evidence" value="ECO:0007669"/>
    <property type="project" value="UniProtKB-KW"/>
</dbReference>
<proteinExistence type="inferred from homology"/>
<comment type="catalytic activity">
    <reaction evidence="11">
        <text>Fe(II)-heme o + 2 A + H2O = Fe(II)-heme a + 2 AH2</text>
        <dbReference type="Rhea" id="RHEA:63388"/>
        <dbReference type="ChEBI" id="CHEBI:13193"/>
        <dbReference type="ChEBI" id="CHEBI:15377"/>
        <dbReference type="ChEBI" id="CHEBI:17499"/>
        <dbReference type="ChEBI" id="CHEBI:60530"/>
        <dbReference type="ChEBI" id="CHEBI:61715"/>
        <dbReference type="EC" id="1.17.99.9"/>
    </reaction>
    <physiologicalReaction direction="left-to-right" evidence="11">
        <dbReference type="Rhea" id="RHEA:63389"/>
    </physiologicalReaction>
</comment>
<comment type="pathway">
    <text evidence="10">Porphyrin-containing compound metabolism; heme A biosynthesis; heme A from heme O: step 1/1.</text>
</comment>
<feature type="transmembrane region" description="Helical" evidence="13">
    <location>
        <begin position="239"/>
        <end position="257"/>
    </location>
</feature>
<sequence length="510" mass="55973">MYNSQFFFLRNVAISSAAKSCGSKKLCLAASNTLRANSRASLTGSLSRSSLLRRLTSIPKKRTFATIAPLRNAAGENAVKTERVSPEMAEAMQAFSSAKGQGQQGSETNAGKKRGLPMNSSNTVGYWLVGSAGLVFGIVVLGGLTRLTESGLSITEWKPVTGALPPMNQQDWQNEFDLYRNSPEFKILNTNMTLEEFKFIYFMEWAHRLWGRAIGLTFVVPAAYFVLKRRVSAHTAKRLLLISGLIGFQGFIGWWMVKSGLDPALEQNGAHPRVSHYRLATHLGAAFLVYVAMLNTGFQVLRENKWIKNPEAALKEIATLSNPAIRTFKRCCTGLVGLVFITAMSGALVAGLDAGLIYNSFPYMGETIIPPTKELFSTFYSKAEGAKFYLTNMLENPTAVQFNHRVLATTTFCATFLVHMYSLRLRPFLPRPVIKTGARAMGMVTLQAALGISTLVYVVPTPLASAHQAGSLFLLTLACILSQRLKLPRTTIKHLLTVLMKKQAQAGPKV</sequence>
<evidence type="ECO:0000256" key="8">
    <source>
        <dbReference type="ARBA" id="ARBA00023133"/>
    </source>
</evidence>
<evidence type="ECO:0000256" key="11">
    <source>
        <dbReference type="ARBA" id="ARBA00048044"/>
    </source>
</evidence>
<dbReference type="PANTHER" id="PTHR23289:SF2">
    <property type="entry name" value="CYTOCHROME C OXIDASE ASSEMBLY PROTEIN COX15 HOMOLOG"/>
    <property type="match status" value="1"/>
</dbReference>
<evidence type="ECO:0000256" key="6">
    <source>
        <dbReference type="ARBA" id="ARBA00023002"/>
    </source>
</evidence>
<evidence type="ECO:0000256" key="9">
    <source>
        <dbReference type="ARBA" id="ARBA00023136"/>
    </source>
</evidence>
<keyword evidence="4" id="KW-0479">Metal-binding</keyword>
<keyword evidence="8" id="KW-0350">Heme biosynthesis</keyword>
<reference evidence="14" key="2">
    <citation type="submission" date="2014-06" db="EMBL/GenBank/DDBJ databases">
        <title>The complete genome of Blastobotrys (Arxula) adeninivorans LS3 - a yeast of biotechnological interest.</title>
        <authorList>
            <person name="Kunze G."/>
            <person name="Gaillardin C."/>
            <person name="Czernicka M."/>
            <person name="Durrens P."/>
            <person name="Martin T."/>
            <person name="Boer E."/>
            <person name="Gabaldon T."/>
            <person name="Cruz J."/>
            <person name="Talla E."/>
            <person name="Marck C."/>
            <person name="Goffeau A."/>
            <person name="Barbe V."/>
            <person name="Baret P."/>
            <person name="Baronian K."/>
            <person name="Beier S."/>
            <person name="Bleykasten C."/>
            <person name="Bode R."/>
            <person name="Casaregola S."/>
            <person name="Despons L."/>
            <person name="Fairhead C."/>
            <person name="Giersberg M."/>
            <person name="Gierski P."/>
            <person name="Hahnel U."/>
            <person name="Hartmann A."/>
            <person name="Jankowska D."/>
            <person name="Jubin C."/>
            <person name="Jung P."/>
            <person name="Lafontaine I."/>
            <person name="Leh-Louis V."/>
            <person name="Lemaire M."/>
            <person name="Marcet-Houben M."/>
            <person name="Mascher M."/>
            <person name="Morel G."/>
            <person name="Richard G.-F."/>
            <person name="Riechen J."/>
            <person name="Sacerdot C."/>
            <person name="Sarkar A."/>
            <person name="Savel G."/>
            <person name="Schacherer J."/>
            <person name="Sherman D."/>
            <person name="Straub M.-L."/>
            <person name="Stein N."/>
            <person name="Thierry A."/>
            <person name="Trautwein-Schult A."/>
            <person name="Westhof E."/>
            <person name="Worch S."/>
            <person name="Dujon B."/>
            <person name="Souciet J.-L."/>
            <person name="Wincker P."/>
            <person name="Scholz U."/>
            <person name="Neuveglise N."/>
        </authorList>
    </citation>
    <scope>NUCLEOTIDE SEQUENCE</scope>
    <source>
        <strain evidence="14">LS3</strain>
    </source>
</reference>
<protein>
    <submittedName>
        <fullName evidence="14">ARAD1C04840p</fullName>
    </submittedName>
</protein>
<comment type="cofactor">
    <cofactor evidence="1">
        <name>heme b</name>
        <dbReference type="ChEBI" id="CHEBI:60344"/>
    </cofactor>
</comment>
<evidence type="ECO:0000256" key="3">
    <source>
        <dbReference type="ARBA" id="ARBA00022692"/>
    </source>
</evidence>
<name>A0A060SZ01_BLAAD</name>
<organism evidence="14">
    <name type="scientific">Blastobotrys adeninivorans</name>
    <name type="common">Yeast</name>
    <name type="synonym">Arxula adeninivorans</name>
    <dbReference type="NCBI Taxonomy" id="409370"/>
    <lineage>
        <taxon>Eukaryota</taxon>
        <taxon>Fungi</taxon>
        <taxon>Dikarya</taxon>
        <taxon>Ascomycota</taxon>
        <taxon>Saccharomycotina</taxon>
        <taxon>Dipodascomycetes</taxon>
        <taxon>Dipodascales</taxon>
        <taxon>Trichomonascaceae</taxon>
        <taxon>Blastobotrys</taxon>
    </lineage>
</organism>
<feature type="transmembrane region" description="Helical" evidence="13">
    <location>
        <begin position="402"/>
        <end position="421"/>
    </location>
</feature>
<keyword evidence="7" id="KW-0408">Iron</keyword>
<dbReference type="GO" id="GO:0006784">
    <property type="term" value="P:heme A biosynthetic process"/>
    <property type="evidence" value="ECO:0007669"/>
    <property type="project" value="InterPro"/>
</dbReference>
<dbReference type="AlphaFoldDB" id="A0A060SZ01"/>
<dbReference type="EMBL" id="HG937693">
    <property type="protein sequence ID" value="CDP34105.1"/>
    <property type="molecule type" value="Genomic_DNA"/>
</dbReference>
<comment type="subcellular location">
    <subcellularLocation>
        <location evidence="2">Membrane</location>
        <topology evidence="2">Multi-pass membrane protein</topology>
    </subcellularLocation>
</comment>
<evidence type="ECO:0000256" key="10">
    <source>
        <dbReference type="ARBA" id="ARBA00044501"/>
    </source>
</evidence>
<evidence type="ECO:0000256" key="4">
    <source>
        <dbReference type="ARBA" id="ARBA00022723"/>
    </source>
</evidence>
<gene>
    <name evidence="14" type="ORF">GNLVRS02_ARAD1C04840g</name>
</gene>